<keyword evidence="2" id="KW-0469">Meiosis</keyword>
<sequence length="473" mass="53310">MEICGAPLNRTGLQRVALKDMEPDMDNILIVAIIIGKQRPRKFLDKTKETEQYKAVWTFTVRDSPRDYINVTYWGSSDDVCTASDKYYTGDVVEIRNPRINVRKFNETGEQFCPIVSSPYSLTLNEHSTIFPFNGDTSFLTKLLNFPTKPLTAFVPLRDIRNEGANLKERFVDILGAIRSVGNVRTITTKRGQQMQLREIVIFDHTSSGLKISIWDPDIITRASMWKPRETILFITDAKVEWSMFLKTYCAAVTGRSIITENPLGQEAATLANYAKSAPLTTADIMDQFITELPDPESIQNVMCVQQVFAKIRNLQENAVSDSQLTALMFVFITQLDLDGLSPVTRTKCAYCKSFLANEKSICENSECSTFLGKTPNNVEVSFNINVHLSDHTGTLKNCRLTGTSAEQVLNCSVQRFVKMTDSQKCELKWKFLLERCAVRILAVMSSRLNPRIVIISCSQANALESAQRIPIC</sequence>
<dbReference type="EMBL" id="KQ971343">
    <property type="protein sequence ID" value="KYB27483.1"/>
    <property type="molecule type" value="Genomic_DNA"/>
</dbReference>
<dbReference type="STRING" id="7070.A0A139WHN4"/>
<dbReference type="Proteomes" id="UP000007266">
    <property type="component" value="Linkage group 5"/>
</dbReference>
<dbReference type="PANTHER" id="PTHR21166:SF2">
    <property type="entry name" value="CELL DIVISION CONTROL PROTEIN 24 OB DOMAIN-CONTAINING PROTEIN-RELATED"/>
    <property type="match status" value="1"/>
</dbReference>
<dbReference type="InterPro" id="IPR012340">
    <property type="entry name" value="NA-bd_OB-fold"/>
</dbReference>
<dbReference type="eggNOG" id="KOG0851">
    <property type="taxonomic scope" value="Eukaryota"/>
</dbReference>
<dbReference type="Gene3D" id="2.40.50.140">
    <property type="entry name" value="Nucleic acid-binding proteins"/>
    <property type="match status" value="2"/>
</dbReference>
<evidence type="ECO:0000256" key="3">
    <source>
        <dbReference type="ARBA" id="ARBA00038329"/>
    </source>
</evidence>
<dbReference type="GO" id="GO:0000712">
    <property type="term" value="P:resolution of meiotic recombination intermediates"/>
    <property type="evidence" value="ECO:0000318"/>
    <property type="project" value="GO_Central"/>
</dbReference>
<evidence type="ECO:0000259" key="5">
    <source>
        <dbReference type="Pfam" id="PF24903"/>
    </source>
</evidence>
<evidence type="ECO:0000256" key="2">
    <source>
        <dbReference type="ARBA" id="ARBA00023254"/>
    </source>
</evidence>
<proteinExistence type="inferred from homology"/>
<dbReference type="OMA" id="IYLKFVV"/>
<evidence type="ECO:0000313" key="7">
    <source>
        <dbReference type="Proteomes" id="UP000007266"/>
    </source>
</evidence>
<dbReference type="OrthoDB" id="9937820at2759"/>
<protein>
    <submittedName>
        <fullName evidence="6">Protein hold'em-like protein</fullName>
    </submittedName>
</protein>
<organism evidence="6 7">
    <name type="scientific">Tribolium castaneum</name>
    <name type="common">Red flour beetle</name>
    <dbReference type="NCBI Taxonomy" id="7070"/>
    <lineage>
        <taxon>Eukaryota</taxon>
        <taxon>Metazoa</taxon>
        <taxon>Ecdysozoa</taxon>
        <taxon>Arthropoda</taxon>
        <taxon>Hexapoda</taxon>
        <taxon>Insecta</taxon>
        <taxon>Pterygota</taxon>
        <taxon>Neoptera</taxon>
        <taxon>Endopterygota</taxon>
        <taxon>Coleoptera</taxon>
        <taxon>Polyphaga</taxon>
        <taxon>Cucujiformia</taxon>
        <taxon>Tenebrionidae</taxon>
        <taxon>Tenebrionidae incertae sedis</taxon>
        <taxon>Tribolium</taxon>
    </lineage>
</organism>
<feature type="domain" description="MEIOB-like N-terminal" evidence="5">
    <location>
        <begin position="13"/>
        <end position="148"/>
    </location>
</feature>
<dbReference type="InterPro" id="IPR056880">
    <property type="entry name" value="OB_MEIOB_N"/>
</dbReference>
<dbReference type="PANTHER" id="PTHR21166">
    <property type="entry name" value="CELL DIVISION CONTROL PROTEIN 24 OB DOMAIN-CONTAINING PROTEIN-RELATED"/>
    <property type="match status" value="1"/>
</dbReference>
<dbReference type="GO" id="GO:0008310">
    <property type="term" value="F:single-stranded DNA 3'-5' DNA exonuclease activity"/>
    <property type="evidence" value="ECO:0000318"/>
    <property type="project" value="GO_Central"/>
</dbReference>
<keyword evidence="7" id="KW-1185">Reference proteome</keyword>
<dbReference type="InParanoid" id="A0A139WHN4"/>
<evidence type="ECO:0000313" key="6">
    <source>
        <dbReference type="EMBL" id="KYB27483.1"/>
    </source>
</evidence>
<reference evidence="6 7" key="2">
    <citation type="journal article" date="2010" name="Nucleic Acids Res.">
        <title>BeetleBase in 2010: revisions to provide comprehensive genomic information for Tribolium castaneum.</title>
        <authorList>
            <person name="Kim H.S."/>
            <person name="Murphy T."/>
            <person name="Xia J."/>
            <person name="Caragea D."/>
            <person name="Park Y."/>
            <person name="Beeman R.W."/>
            <person name="Lorenzen M.D."/>
            <person name="Butcher S."/>
            <person name="Manak J.R."/>
            <person name="Brown S.J."/>
        </authorList>
    </citation>
    <scope>GENOME REANNOTATION</scope>
    <source>
        <strain evidence="6 7">Georgia GA2</strain>
    </source>
</reference>
<feature type="domain" description="Replication protein A OB" evidence="4">
    <location>
        <begin position="168"/>
        <end position="240"/>
    </location>
</feature>
<dbReference type="SUPFAM" id="SSF50249">
    <property type="entry name" value="Nucleic acid-binding proteins"/>
    <property type="match status" value="2"/>
</dbReference>
<dbReference type="GO" id="GO:0003697">
    <property type="term" value="F:single-stranded DNA binding"/>
    <property type="evidence" value="ECO:0000318"/>
    <property type="project" value="GO_Central"/>
</dbReference>
<gene>
    <name evidence="6" type="primary">AUGUSTUS-3.0.2_34711</name>
    <name evidence="6" type="ORF">TcasGA2_TC034711</name>
</gene>
<dbReference type="FunCoup" id="A0A139WHN4">
    <property type="interactions" value="2"/>
</dbReference>
<evidence type="ECO:0000256" key="1">
    <source>
        <dbReference type="ARBA" id="ARBA00023125"/>
    </source>
</evidence>
<dbReference type="Pfam" id="PF16900">
    <property type="entry name" value="REPA_OB_2"/>
    <property type="match status" value="1"/>
</dbReference>
<dbReference type="FunFam" id="2.40.50.140:FF:000527">
    <property type="entry name" value="Methionine sulfoxide reductase B1b"/>
    <property type="match status" value="1"/>
</dbReference>
<evidence type="ECO:0000259" key="4">
    <source>
        <dbReference type="Pfam" id="PF16900"/>
    </source>
</evidence>
<dbReference type="AlphaFoldDB" id="A0A139WHN4"/>
<dbReference type="Pfam" id="PF24903">
    <property type="entry name" value="OB_MEIOB_N"/>
    <property type="match status" value="1"/>
</dbReference>
<dbReference type="InterPro" id="IPR031657">
    <property type="entry name" value="REPA_OB_2"/>
</dbReference>
<dbReference type="InterPro" id="IPR052469">
    <property type="entry name" value="MEIOB"/>
</dbReference>
<accession>A0A139WHN4</accession>
<dbReference type="FunFam" id="2.40.50.140:FF:000171">
    <property type="entry name" value="meiosis-specific with OB domain-containing protein isoform X1"/>
    <property type="match status" value="1"/>
</dbReference>
<keyword evidence="1" id="KW-0238">DNA-binding</keyword>
<comment type="similarity">
    <text evidence="3">Belongs to the MEIOB family.</text>
</comment>
<name>A0A139WHN4_TRICA</name>
<reference evidence="6 7" key="1">
    <citation type="journal article" date="2008" name="Nature">
        <title>The genome of the model beetle and pest Tribolium castaneum.</title>
        <authorList>
            <consortium name="Tribolium Genome Sequencing Consortium"/>
            <person name="Richards S."/>
            <person name="Gibbs R.A."/>
            <person name="Weinstock G.M."/>
            <person name="Brown S.J."/>
            <person name="Denell R."/>
            <person name="Beeman R.W."/>
            <person name="Gibbs R."/>
            <person name="Beeman R.W."/>
            <person name="Brown S.J."/>
            <person name="Bucher G."/>
            <person name="Friedrich M."/>
            <person name="Grimmelikhuijzen C.J."/>
            <person name="Klingler M."/>
            <person name="Lorenzen M."/>
            <person name="Richards S."/>
            <person name="Roth S."/>
            <person name="Schroder R."/>
            <person name="Tautz D."/>
            <person name="Zdobnov E.M."/>
            <person name="Muzny D."/>
            <person name="Gibbs R.A."/>
            <person name="Weinstock G.M."/>
            <person name="Attaway T."/>
            <person name="Bell S."/>
            <person name="Buhay C.J."/>
            <person name="Chandrabose M.N."/>
            <person name="Chavez D."/>
            <person name="Clerk-Blankenburg K.P."/>
            <person name="Cree A."/>
            <person name="Dao M."/>
            <person name="Davis C."/>
            <person name="Chacko J."/>
            <person name="Dinh H."/>
            <person name="Dugan-Rocha S."/>
            <person name="Fowler G."/>
            <person name="Garner T.T."/>
            <person name="Garnes J."/>
            <person name="Gnirke A."/>
            <person name="Hawes A."/>
            <person name="Hernandez J."/>
            <person name="Hines S."/>
            <person name="Holder M."/>
            <person name="Hume J."/>
            <person name="Jhangiani S.N."/>
            <person name="Joshi V."/>
            <person name="Khan Z.M."/>
            <person name="Jackson L."/>
            <person name="Kovar C."/>
            <person name="Kowis A."/>
            <person name="Lee S."/>
            <person name="Lewis L.R."/>
            <person name="Margolis J."/>
            <person name="Morgan M."/>
            <person name="Nazareth L.V."/>
            <person name="Nguyen N."/>
            <person name="Okwuonu G."/>
            <person name="Parker D."/>
            <person name="Richards S."/>
            <person name="Ruiz S.J."/>
            <person name="Santibanez J."/>
            <person name="Savard J."/>
            <person name="Scherer S.E."/>
            <person name="Schneider B."/>
            <person name="Sodergren E."/>
            <person name="Tautz D."/>
            <person name="Vattahil S."/>
            <person name="Villasana D."/>
            <person name="White C.S."/>
            <person name="Wright R."/>
            <person name="Park Y."/>
            <person name="Beeman R.W."/>
            <person name="Lord J."/>
            <person name="Oppert B."/>
            <person name="Lorenzen M."/>
            <person name="Brown S."/>
            <person name="Wang L."/>
            <person name="Savard J."/>
            <person name="Tautz D."/>
            <person name="Richards S."/>
            <person name="Weinstock G."/>
            <person name="Gibbs R.A."/>
            <person name="Liu Y."/>
            <person name="Worley K."/>
            <person name="Weinstock G."/>
            <person name="Elsik C.G."/>
            <person name="Reese J.T."/>
            <person name="Elhaik E."/>
            <person name="Landan G."/>
            <person name="Graur D."/>
            <person name="Arensburger P."/>
            <person name="Atkinson P."/>
            <person name="Beeman R.W."/>
            <person name="Beidler J."/>
            <person name="Brown S.J."/>
            <person name="Demuth J.P."/>
            <person name="Drury D.W."/>
            <person name="Du Y.Z."/>
            <person name="Fujiwara H."/>
            <person name="Lorenzen M."/>
            <person name="Maselli V."/>
            <person name="Osanai M."/>
            <person name="Park Y."/>
            <person name="Robertson H.M."/>
            <person name="Tu Z."/>
            <person name="Wang J.J."/>
            <person name="Wang S."/>
            <person name="Richards S."/>
            <person name="Song H."/>
            <person name="Zhang L."/>
            <person name="Sodergren E."/>
            <person name="Werner D."/>
            <person name="Stanke M."/>
            <person name="Morgenstern B."/>
            <person name="Solovyev V."/>
            <person name="Kosarev P."/>
            <person name="Brown G."/>
            <person name="Chen H.C."/>
            <person name="Ermolaeva O."/>
            <person name="Hlavina W."/>
            <person name="Kapustin Y."/>
            <person name="Kiryutin B."/>
            <person name="Kitts P."/>
            <person name="Maglott D."/>
            <person name="Pruitt K."/>
            <person name="Sapojnikov V."/>
            <person name="Souvorov A."/>
            <person name="Mackey A.J."/>
            <person name="Waterhouse R.M."/>
            <person name="Wyder S."/>
            <person name="Zdobnov E.M."/>
            <person name="Zdobnov E.M."/>
            <person name="Wyder S."/>
            <person name="Kriventseva E.V."/>
            <person name="Kadowaki T."/>
            <person name="Bork P."/>
            <person name="Aranda M."/>
            <person name="Bao R."/>
            <person name="Beermann A."/>
            <person name="Berns N."/>
            <person name="Bolognesi R."/>
            <person name="Bonneton F."/>
            <person name="Bopp D."/>
            <person name="Brown S.J."/>
            <person name="Bucher G."/>
            <person name="Butts T."/>
            <person name="Chaumot A."/>
            <person name="Denell R.E."/>
            <person name="Ferrier D.E."/>
            <person name="Friedrich M."/>
            <person name="Gordon C.M."/>
            <person name="Jindra M."/>
            <person name="Klingler M."/>
            <person name="Lan Q."/>
            <person name="Lattorff H.M."/>
            <person name="Laudet V."/>
            <person name="von Levetsow C."/>
            <person name="Liu Z."/>
            <person name="Lutz R."/>
            <person name="Lynch J.A."/>
            <person name="da Fonseca R.N."/>
            <person name="Posnien N."/>
            <person name="Reuter R."/>
            <person name="Roth S."/>
            <person name="Savard J."/>
            <person name="Schinko J.B."/>
            <person name="Schmitt C."/>
            <person name="Schoppmeier M."/>
            <person name="Schroder R."/>
            <person name="Shippy T.D."/>
            <person name="Simonnet F."/>
            <person name="Marques-Souza H."/>
            <person name="Tautz D."/>
            <person name="Tomoyasu Y."/>
            <person name="Trauner J."/>
            <person name="Van der Zee M."/>
            <person name="Vervoort M."/>
            <person name="Wittkopp N."/>
            <person name="Wimmer E.A."/>
            <person name="Yang X."/>
            <person name="Jones A.K."/>
            <person name="Sattelle D.B."/>
            <person name="Ebert P.R."/>
            <person name="Nelson D."/>
            <person name="Scott J.G."/>
            <person name="Beeman R.W."/>
            <person name="Muthukrishnan S."/>
            <person name="Kramer K.J."/>
            <person name="Arakane Y."/>
            <person name="Beeman R.W."/>
            <person name="Zhu Q."/>
            <person name="Hogenkamp D."/>
            <person name="Dixit R."/>
            <person name="Oppert B."/>
            <person name="Jiang H."/>
            <person name="Zou Z."/>
            <person name="Marshall J."/>
            <person name="Elpidina E."/>
            <person name="Vinokurov K."/>
            <person name="Oppert C."/>
            <person name="Zou Z."/>
            <person name="Evans J."/>
            <person name="Lu Z."/>
            <person name="Zhao P."/>
            <person name="Sumathipala N."/>
            <person name="Altincicek B."/>
            <person name="Vilcinskas A."/>
            <person name="Williams M."/>
            <person name="Hultmark D."/>
            <person name="Hetru C."/>
            <person name="Jiang H."/>
            <person name="Grimmelikhuijzen C.J."/>
            <person name="Hauser F."/>
            <person name="Cazzamali G."/>
            <person name="Williamson M."/>
            <person name="Park Y."/>
            <person name="Li B."/>
            <person name="Tanaka Y."/>
            <person name="Predel R."/>
            <person name="Neupert S."/>
            <person name="Schachtner J."/>
            <person name="Verleyen P."/>
            <person name="Raible F."/>
            <person name="Bork P."/>
            <person name="Friedrich M."/>
            <person name="Walden K.K."/>
            <person name="Robertson H.M."/>
            <person name="Angeli S."/>
            <person name="Foret S."/>
            <person name="Bucher G."/>
            <person name="Schuetz S."/>
            <person name="Maleszka R."/>
            <person name="Wimmer E.A."/>
            <person name="Beeman R.W."/>
            <person name="Lorenzen M."/>
            <person name="Tomoyasu Y."/>
            <person name="Miller S.C."/>
            <person name="Grossmann D."/>
            <person name="Bucher G."/>
        </authorList>
    </citation>
    <scope>NUCLEOTIDE SEQUENCE [LARGE SCALE GENOMIC DNA]</scope>
    <source>
        <strain evidence="6 7">Georgia GA2</strain>
    </source>
</reference>